<evidence type="ECO:0000313" key="4">
    <source>
        <dbReference type="Proteomes" id="UP000051634"/>
    </source>
</evidence>
<accession>A0A0T5YWU5</accession>
<dbReference type="Proteomes" id="UP000051634">
    <property type="component" value="Unassembled WGS sequence"/>
</dbReference>
<protein>
    <submittedName>
        <fullName evidence="1">Uncharacterized protein</fullName>
    </submittedName>
</protein>
<dbReference type="STRING" id="54398.Ga0074115_11275"/>
<dbReference type="AlphaFoldDB" id="A0A0T5YWU5"/>
<dbReference type="Proteomes" id="UP000051276">
    <property type="component" value="Unassembled WGS sequence"/>
</dbReference>
<evidence type="ECO:0000313" key="2">
    <source>
        <dbReference type="EMBL" id="KRT58020.1"/>
    </source>
</evidence>
<evidence type="ECO:0000313" key="3">
    <source>
        <dbReference type="Proteomes" id="UP000051276"/>
    </source>
</evidence>
<proteinExistence type="predicted"/>
<dbReference type="EMBL" id="LMXI01000424">
    <property type="protein sequence ID" value="KRT58020.1"/>
    <property type="molecule type" value="Genomic_DNA"/>
</dbReference>
<evidence type="ECO:0000313" key="1">
    <source>
        <dbReference type="EMBL" id="KRT55020.1"/>
    </source>
</evidence>
<name>A0A0T5YWU5_9GAMM</name>
<keyword evidence="4" id="KW-1185">Reference proteome</keyword>
<reference evidence="3 4" key="1">
    <citation type="submission" date="2015-11" db="EMBL/GenBank/DDBJ databases">
        <title>The genome of Candidatus Endoriftia persephone in Ridgeia piscesae and population structure of the North Eastern Pacific vestimentiferan symbionts.</title>
        <authorList>
            <person name="Perez M."/>
            <person name="Juniper K.S."/>
        </authorList>
    </citation>
    <scope>NUCLEOTIDE SEQUENCE [LARGE SCALE GENOMIC DNA]</scope>
    <source>
        <strain evidence="2">Ind10</strain>
        <strain evidence="1">Ind11</strain>
    </source>
</reference>
<gene>
    <name evidence="1" type="ORF">Ga0074115_11275</name>
    <name evidence="2" type="ORF">Ga0076813_127013</name>
</gene>
<organism evidence="1 4">
    <name type="scientific">endosymbiont of Ridgeia piscesae</name>
    <dbReference type="NCBI Taxonomy" id="54398"/>
    <lineage>
        <taxon>Bacteria</taxon>
        <taxon>Pseudomonadati</taxon>
        <taxon>Pseudomonadota</taxon>
        <taxon>Gammaproteobacteria</taxon>
        <taxon>sulfur-oxidizing symbionts</taxon>
    </lineage>
</organism>
<comment type="caution">
    <text evidence="1">The sequence shown here is derived from an EMBL/GenBank/DDBJ whole genome shotgun (WGS) entry which is preliminary data.</text>
</comment>
<dbReference type="EMBL" id="LDXT01000085">
    <property type="protein sequence ID" value="KRT55020.1"/>
    <property type="molecule type" value="Genomic_DNA"/>
</dbReference>
<sequence>MQALISKNIYDYYDARPLGKRLLAYAVPNLINVTWNPNIGDGSGFRLVVFDV</sequence>